<comment type="caution">
    <text evidence="1">The sequence shown here is derived from an EMBL/GenBank/DDBJ whole genome shotgun (WGS) entry which is preliminary data.</text>
</comment>
<accession>A0A5B7FAR1</accession>
<gene>
    <name evidence="1" type="ORF">E2C01_035173</name>
</gene>
<dbReference type="Proteomes" id="UP000324222">
    <property type="component" value="Unassembled WGS sequence"/>
</dbReference>
<organism evidence="1 2">
    <name type="scientific">Portunus trituberculatus</name>
    <name type="common">Swimming crab</name>
    <name type="synonym">Neptunus trituberculatus</name>
    <dbReference type="NCBI Taxonomy" id="210409"/>
    <lineage>
        <taxon>Eukaryota</taxon>
        <taxon>Metazoa</taxon>
        <taxon>Ecdysozoa</taxon>
        <taxon>Arthropoda</taxon>
        <taxon>Crustacea</taxon>
        <taxon>Multicrustacea</taxon>
        <taxon>Malacostraca</taxon>
        <taxon>Eumalacostraca</taxon>
        <taxon>Eucarida</taxon>
        <taxon>Decapoda</taxon>
        <taxon>Pleocyemata</taxon>
        <taxon>Brachyura</taxon>
        <taxon>Eubrachyura</taxon>
        <taxon>Portunoidea</taxon>
        <taxon>Portunidae</taxon>
        <taxon>Portuninae</taxon>
        <taxon>Portunus</taxon>
    </lineage>
</organism>
<sequence>MLGGGRSTHTVLLDSVESKAFRLINSTPLTDCLQPLSHRRNVASLCIFYRYFHANCSTDLAKCMPPLFLRPRCSRLSFSFRPCSVQLTNTRVNQYSQSFIPFTGKLWNSLPASVFPSSYDLTFFKRDQDICSLILANSLLLSFREPALKCAFFYFLFCVALG</sequence>
<dbReference type="AlphaFoldDB" id="A0A5B7FAR1"/>
<evidence type="ECO:0000313" key="2">
    <source>
        <dbReference type="Proteomes" id="UP000324222"/>
    </source>
</evidence>
<proteinExistence type="predicted"/>
<keyword evidence="2" id="KW-1185">Reference proteome</keyword>
<protein>
    <submittedName>
        <fullName evidence="1">Uncharacterized protein</fullName>
    </submittedName>
</protein>
<evidence type="ECO:0000313" key="1">
    <source>
        <dbReference type="EMBL" id="MPC41574.1"/>
    </source>
</evidence>
<dbReference type="EMBL" id="VSRR010005111">
    <property type="protein sequence ID" value="MPC41574.1"/>
    <property type="molecule type" value="Genomic_DNA"/>
</dbReference>
<name>A0A5B7FAR1_PORTR</name>
<reference evidence="1 2" key="1">
    <citation type="submission" date="2019-05" db="EMBL/GenBank/DDBJ databases">
        <title>Another draft genome of Portunus trituberculatus and its Hox gene families provides insights of decapod evolution.</title>
        <authorList>
            <person name="Jeong J.-H."/>
            <person name="Song I."/>
            <person name="Kim S."/>
            <person name="Choi T."/>
            <person name="Kim D."/>
            <person name="Ryu S."/>
            <person name="Kim W."/>
        </authorList>
    </citation>
    <scope>NUCLEOTIDE SEQUENCE [LARGE SCALE GENOMIC DNA]</scope>
    <source>
        <tissue evidence="1">Muscle</tissue>
    </source>
</reference>